<name>A0A699WJN6_TANCI</name>
<feature type="non-terminal residue" evidence="1">
    <location>
        <position position="51"/>
    </location>
</feature>
<sequence length="51" mass="6099">MTFEEIEAKFAEVWKQVEDFIPMGLKEEAERLKRKGKNLEKEQVKKQKSSE</sequence>
<evidence type="ECO:0000313" key="1">
    <source>
        <dbReference type="EMBL" id="GFD46560.1"/>
    </source>
</evidence>
<reference evidence="1" key="1">
    <citation type="journal article" date="2019" name="Sci. Rep.">
        <title>Draft genome of Tanacetum cinerariifolium, the natural source of mosquito coil.</title>
        <authorList>
            <person name="Yamashiro T."/>
            <person name="Shiraishi A."/>
            <person name="Satake H."/>
            <person name="Nakayama K."/>
        </authorList>
    </citation>
    <scope>NUCLEOTIDE SEQUENCE</scope>
</reference>
<protein>
    <submittedName>
        <fullName evidence="1">Uncharacterized protein</fullName>
    </submittedName>
</protein>
<gene>
    <name evidence="1" type="ORF">Tci_918529</name>
</gene>
<dbReference type="EMBL" id="BKCJ011677529">
    <property type="protein sequence ID" value="GFD46560.1"/>
    <property type="molecule type" value="Genomic_DNA"/>
</dbReference>
<dbReference type="AlphaFoldDB" id="A0A699WJN6"/>
<organism evidence="1">
    <name type="scientific">Tanacetum cinerariifolium</name>
    <name type="common">Dalmatian daisy</name>
    <name type="synonym">Chrysanthemum cinerariifolium</name>
    <dbReference type="NCBI Taxonomy" id="118510"/>
    <lineage>
        <taxon>Eukaryota</taxon>
        <taxon>Viridiplantae</taxon>
        <taxon>Streptophyta</taxon>
        <taxon>Embryophyta</taxon>
        <taxon>Tracheophyta</taxon>
        <taxon>Spermatophyta</taxon>
        <taxon>Magnoliopsida</taxon>
        <taxon>eudicotyledons</taxon>
        <taxon>Gunneridae</taxon>
        <taxon>Pentapetalae</taxon>
        <taxon>asterids</taxon>
        <taxon>campanulids</taxon>
        <taxon>Asterales</taxon>
        <taxon>Asteraceae</taxon>
        <taxon>Asteroideae</taxon>
        <taxon>Anthemideae</taxon>
        <taxon>Anthemidinae</taxon>
        <taxon>Tanacetum</taxon>
    </lineage>
</organism>
<proteinExistence type="predicted"/>
<accession>A0A699WJN6</accession>
<comment type="caution">
    <text evidence="1">The sequence shown here is derived from an EMBL/GenBank/DDBJ whole genome shotgun (WGS) entry which is preliminary data.</text>
</comment>